<dbReference type="PROSITE" id="PS51441">
    <property type="entry name" value="CPCD_LIKE"/>
    <property type="match status" value="1"/>
</dbReference>
<dbReference type="SMART" id="SM01094">
    <property type="entry name" value="CpcD"/>
    <property type="match status" value="1"/>
</dbReference>
<gene>
    <name evidence="10" type="ORF">OXH18_14995</name>
</gene>
<dbReference type="AlphaFoldDB" id="A0A9E9CA46"/>
<dbReference type="InterPro" id="IPR016470">
    <property type="entry name" value="Phycobilisome"/>
</dbReference>
<dbReference type="GO" id="GO:0031676">
    <property type="term" value="C:plasma membrane-derived thylakoid membrane"/>
    <property type="evidence" value="ECO:0007669"/>
    <property type="project" value="UniProtKB-SubCell"/>
</dbReference>
<feature type="domain" description="PBS-linker" evidence="9">
    <location>
        <begin position="1"/>
        <end position="180"/>
    </location>
</feature>
<dbReference type="KEGG" id="tsin:OXH18_14995"/>
<feature type="domain" description="CpcD-like" evidence="8">
    <location>
        <begin position="236"/>
        <end position="288"/>
    </location>
</feature>
<dbReference type="GO" id="GO:0015979">
    <property type="term" value="P:photosynthesis"/>
    <property type="evidence" value="ECO:0007669"/>
    <property type="project" value="UniProtKB-KW"/>
</dbReference>
<proteinExistence type="inferred from homology"/>
<evidence type="ECO:0000259" key="8">
    <source>
        <dbReference type="PROSITE" id="PS51441"/>
    </source>
</evidence>
<keyword evidence="11" id="KW-1185">Reference proteome</keyword>
<evidence type="ECO:0000256" key="1">
    <source>
        <dbReference type="ARBA" id="ARBA00004445"/>
    </source>
</evidence>
<dbReference type="InterPro" id="IPR008213">
    <property type="entry name" value="CpcD-like_dom"/>
</dbReference>
<keyword evidence="4 7" id="KW-0605">Phycobilisome</keyword>
<dbReference type="Pfam" id="PF01383">
    <property type="entry name" value="CpcD"/>
    <property type="match status" value="1"/>
</dbReference>
<dbReference type="InterPro" id="IPR038255">
    <property type="entry name" value="PBS_linker_sf"/>
</dbReference>
<dbReference type="RefSeq" id="WP_268607909.1">
    <property type="nucleotide sequence ID" value="NZ_CP113797.1"/>
</dbReference>
<dbReference type="Proteomes" id="UP001163152">
    <property type="component" value="Chromosome"/>
</dbReference>
<keyword evidence="2" id="KW-0602">Photosynthesis</keyword>
<dbReference type="PANTHER" id="PTHR34011">
    <property type="entry name" value="PHYCOBILISOME 32.1 KDA LINKER POLYPEPTIDE, PHYCOCYANIN-ASSOCIATED, ROD 2-RELATED"/>
    <property type="match status" value="1"/>
</dbReference>
<organism evidence="10 11">
    <name type="scientific">Thermocoleostomius sinensis A174</name>
    <dbReference type="NCBI Taxonomy" id="2016057"/>
    <lineage>
        <taxon>Bacteria</taxon>
        <taxon>Bacillati</taxon>
        <taxon>Cyanobacteriota</taxon>
        <taxon>Cyanophyceae</taxon>
        <taxon>Oculatellales</taxon>
        <taxon>Oculatellaceae</taxon>
        <taxon>Thermocoleostomius</taxon>
    </lineage>
</organism>
<reference evidence="10" key="1">
    <citation type="submission" date="2022-12" db="EMBL/GenBank/DDBJ databases">
        <title>Polyphasic identification of a Novel Hot-Spring Cyanobacterium Ocullathermofonsia sinensis gen nov. sp. nov. and Genomic Insights on its Adaptations to the Thermal Habitat.</title>
        <authorList>
            <person name="Daroch M."/>
            <person name="Tang J."/>
            <person name="Jiang Y."/>
        </authorList>
    </citation>
    <scope>NUCLEOTIDE SEQUENCE</scope>
    <source>
        <strain evidence="10">PKUAC-SCTA174</strain>
    </source>
</reference>
<evidence type="ECO:0000256" key="6">
    <source>
        <dbReference type="ARBA" id="ARBA00023136"/>
    </source>
</evidence>
<name>A0A9E9CA46_9CYAN</name>
<dbReference type="PIRSF" id="PIRSF005898">
    <property type="entry name" value="Phycobilisome_CpeC/CpcI"/>
    <property type="match status" value="1"/>
</dbReference>
<evidence type="ECO:0000256" key="5">
    <source>
        <dbReference type="ARBA" id="ARBA00023078"/>
    </source>
</evidence>
<sequence>MPITAAASRLGTSAFSDAARVELRPNYTEADVEAVIRAVYRQLLGNDYLMASERLTNAESLLRNGKISVREFVRCVAKSELYKKKFLYNNFQTRVIELNHKHLLGRAPYDESEVIRHLDIYETQGFDADIDSYIDSQEYQSAFGENVVPYYRDFQYHTGARTIGFTNMFRLYRGYANSDRSQTEGNSSRLARNLAQNRSSSILSPSGSSGSWAHFSASNDVAPTKALGGSVAGESDRVYRIEVAGIKAAGYPNVRRSSVAYLVPYNQLSYKMQQIQRQGGRIVSVSPA</sequence>
<dbReference type="InterPro" id="IPR001297">
    <property type="entry name" value="PBS_linker_dom"/>
</dbReference>
<accession>A0A9E9CA46</accession>
<evidence type="ECO:0000313" key="10">
    <source>
        <dbReference type="EMBL" id="WAL58490.1"/>
    </source>
</evidence>
<comment type="subcellular location">
    <subcellularLocation>
        <location evidence="1">Cellular thylakoid membrane</location>
        <topology evidence="1">Peripheral membrane protein</topology>
        <orientation evidence="1">Cytoplasmic side</orientation>
    </subcellularLocation>
</comment>
<protein>
    <submittedName>
        <fullName evidence="10">Phycobilisome linker polypeptide</fullName>
    </submittedName>
</protein>
<dbReference type="PANTHER" id="PTHR34011:SF6">
    <property type="entry name" value="PHYCOBILIPROTEIN APCE"/>
    <property type="match status" value="1"/>
</dbReference>
<evidence type="ECO:0000313" key="11">
    <source>
        <dbReference type="Proteomes" id="UP001163152"/>
    </source>
</evidence>
<evidence type="ECO:0000256" key="4">
    <source>
        <dbReference type="ARBA" id="ARBA00022738"/>
    </source>
</evidence>
<comment type="similarity">
    <text evidence="7">Belongs to the phycobilisome linker protein family.</text>
</comment>
<keyword evidence="6" id="KW-0472">Membrane</keyword>
<keyword evidence="5" id="KW-0793">Thylakoid</keyword>
<dbReference type="PROSITE" id="PS51445">
    <property type="entry name" value="PBS_LINKER"/>
    <property type="match status" value="1"/>
</dbReference>
<evidence type="ECO:0000259" key="9">
    <source>
        <dbReference type="PROSITE" id="PS51445"/>
    </source>
</evidence>
<evidence type="ECO:0000256" key="2">
    <source>
        <dbReference type="ARBA" id="ARBA00022531"/>
    </source>
</evidence>
<evidence type="ECO:0000256" key="7">
    <source>
        <dbReference type="PROSITE-ProRule" id="PRU00775"/>
    </source>
</evidence>
<dbReference type="GO" id="GO:0030089">
    <property type="term" value="C:phycobilisome"/>
    <property type="evidence" value="ECO:0007669"/>
    <property type="project" value="UniProtKB-UniRule"/>
</dbReference>
<keyword evidence="3" id="KW-0042">Antenna complex</keyword>
<evidence type="ECO:0000256" key="3">
    <source>
        <dbReference type="ARBA" id="ARBA00022549"/>
    </source>
</evidence>
<dbReference type="Gene3D" id="1.10.3130.20">
    <property type="entry name" value="Phycobilisome linker domain"/>
    <property type="match status" value="1"/>
</dbReference>
<dbReference type="EMBL" id="CP113797">
    <property type="protein sequence ID" value="WAL58490.1"/>
    <property type="molecule type" value="Genomic_DNA"/>
</dbReference>
<dbReference type="Pfam" id="PF00427">
    <property type="entry name" value="PBS_linker_poly"/>
    <property type="match status" value="1"/>
</dbReference>